<dbReference type="InterPro" id="IPR036188">
    <property type="entry name" value="FAD/NAD-bd_sf"/>
</dbReference>
<keyword evidence="5" id="KW-0560">Oxidoreductase</keyword>
<feature type="domain" description="FAD dependent oxidoreductase" evidence="6">
    <location>
        <begin position="4"/>
        <end position="326"/>
    </location>
</feature>
<dbReference type="PANTHER" id="PTHR11985:SF15">
    <property type="entry name" value="GLYCEROL-3-PHOSPHATE DEHYDROGENASE, MITOCHONDRIAL"/>
    <property type="match status" value="1"/>
</dbReference>
<keyword evidence="3" id="KW-0285">Flavoprotein</keyword>
<sequence>MPFDLLVVGGGIQGAAVARDAAMRGLRVLLLERGDLASGTSSRSSKLIHGGIRYLETGQFGLVREALRERAILLRLASEFVRPLPFLIPHYRREGRPRFLVRAGLALYAALAGHHALARHRTLDATEARALEPELRPEGLLGASLYWDAQMDDALLCVSVAVDAERAGATIRTYAAVVGLEVRGSSWRARFHDVDSGEERIEEARCVVNAAGPWAEAIRGLVRAAPGVGLRRTRGTHVVVPSLTREKALLLTAHRDGRAFFVLPWGEHSLIGTTDVDDSTPPERVAPDAGDVRYLLEEAARALPRLRGDARPLRAFAGLRSLAQGSAIRPWANSREHRIVEEGTMLTLIGGKYTTHRSLAERVVDRVAALTGVRVGRCVTAETELPGRLRAIAELTPRYPGKLRLEGSLEITEAEVAHAVQKEHARHPDDILERRSRLWLRLDAMRRAAPQVAAWMGSHLGWDESRRAREVERVAHAMDREAQVLDAAMEGGRT</sequence>
<reference evidence="8 9" key="1">
    <citation type="journal article" date="2019" name="Nat. Microbiol.">
        <title>Mediterranean grassland soil C-N compound turnover is dependent on rainfall and depth, and is mediated by genomically divergent microorganisms.</title>
        <authorList>
            <person name="Diamond S."/>
            <person name="Andeer P.F."/>
            <person name="Li Z."/>
            <person name="Crits-Christoph A."/>
            <person name="Burstein D."/>
            <person name="Anantharaman K."/>
            <person name="Lane K.R."/>
            <person name="Thomas B.C."/>
            <person name="Pan C."/>
            <person name="Northen T.R."/>
            <person name="Banfield J.F."/>
        </authorList>
    </citation>
    <scope>NUCLEOTIDE SEQUENCE [LARGE SCALE GENOMIC DNA]</scope>
    <source>
        <strain evidence="8">WS_1</strain>
    </source>
</reference>
<organism evidence="8 9">
    <name type="scientific">Eiseniibacteriota bacterium</name>
    <dbReference type="NCBI Taxonomy" id="2212470"/>
    <lineage>
        <taxon>Bacteria</taxon>
        <taxon>Candidatus Eiseniibacteriota</taxon>
    </lineage>
</organism>
<dbReference type="InterPro" id="IPR038299">
    <property type="entry name" value="DAO_C_sf"/>
</dbReference>
<comment type="caution">
    <text evidence="8">The sequence shown here is derived from an EMBL/GenBank/DDBJ whole genome shotgun (WGS) entry which is preliminary data.</text>
</comment>
<dbReference type="EMBL" id="VBOR01000126">
    <property type="protein sequence ID" value="TMQ47124.1"/>
    <property type="molecule type" value="Genomic_DNA"/>
</dbReference>
<dbReference type="Gene3D" id="3.50.50.60">
    <property type="entry name" value="FAD/NAD(P)-binding domain"/>
    <property type="match status" value="1"/>
</dbReference>
<dbReference type="GO" id="GO:0004368">
    <property type="term" value="F:glycerol-3-phosphate dehydrogenase (quinone) activity"/>
    <property type="evidence" value="ECO:0007669"/>
    <property type="project" value="InterPro"/>
</dbReference>
<evidence type="ECO:0000256" key="2">
    <source>
        <dbReference type="ARBA" id="ARBA00007330"/>
    </source>
</evidence>
<keyword evidence="4" id="KW-0274">FAD</keyword>
<evidence type="ECO:0000313" key="8">
    <source>
        <dbReference type="EMBL" id="TMQ47124.1"/>
    </source>
</evidence>
<dbReference type="Proteomes" id="UP000316292">
    <property type="component" value="Unassembled WGS sequence"/>
</dbReference>
<dbReference type="PRINTS" id="PR01001">
    <property type="entry name" value="FADG3PDH"/>
</dbReference>
<dbReference type="InterPro" id="IPR006076">
    <property type="entry name" value="FAD-dep_OxRdtase"/>
</dbReference>
<dbReference type="Pfam" id="PF01266">
    <property type="entry name" value="DAO"/>
    <property type="match status" value="1"/>
</dbReference>
<dbReference type="PANTHER" id="PTHR11985">
    <property type="entry name" value="GLYCEROL-3-PHOSPHATE DEHYDROGENASE"/>
    <property type="match status" value="1"/>
</dbReference>
<accession>A0A538S6X6</accession>
<dbReference type="Pfam" id="PF16901">
    <property type="entry name" value="DAO_C"/>
    <property type="match status" value="1"/>
</dbReference>
<evidence type="ECO:0000256" key="5">
    <source>
        <dbReference type="ARBA" id="ARBA00023002"/>
    </source>
</evidence>
<evidence type="ECO:0000256" key="4">
    <source>
        <dbReference type="ARBA" id="ARBA00022827"/>
    </source>
</evidence>
<comment type="cofactor">
    <cofactor evidence="1">
        <name>FAD</name>
        <dbReference type="ChEBI" id="CHEBI:57692"/>
    </cofactor>
</comment>
<feature type="domain" description="Alpha-glycerophosphate oxidase C-terminal" evidence="7">
    <location>
        <begin position="402"/>
        <end position="467"/>
    </location>
</feature>
<evidence type="ECO:0000259" key="7">
    <source>
        <dbReference type="Pfam" id="PF16901"/>
    </source>
</evidence>
<dbReference type="Gene3D" id="3.30.9.10">
    <property type="entry name" value="D-Amino Acid Oxidase, subunit A, domain 2"/>
    <property type="match status" value="1"/>
</dbReference>
<dbReference type="InterPro" id="IPR000447">
    <property type="entry name" value="G3P_DH_FAD-dep"/>
</dbReference>
<evidence type="ECO:0000256" key="1">
    <source>
        <dbReference type="ARBA" id="ARBA00001974"/>
    </source>
</evidence>
<dbReference type="AlphaFoldDB" id="A0A538S6X6"/>
<evidence type="ECO:0000313" key="9">
    <source>
        <dbReference type="Proteomes" id="UP000316292"/>
    </source>
</evidence>
<name>A0A538S6X6_UNCEI</name>
<dbReference type="SUPFAM" id="SSF51905">
    <property type="entry name" value="FAD/NAD(P)-binding domain"/>
    <property type="match status" value="1"/>
</dbReference>
<evidence type="ECO:0000256" key="3">
    <source>
        <dbReference type="ARBA" id="ARBA00022630"/>
    </source>
</evidence>
<gene>
    <name evidence="8" type="ORF">E6K71_10845</name>
</gene>
<comment type="similarity">
    <text evidence="2">Belongs to the FAD-dependent glycerol-3-phosphate dehydrogenase family.</text>
</comment>
<protein>
    <submittedName>
        <fullName evidence="8">Glycerol-3-phosphate dehydrogenase/oxidase</fullName>
    </submittedName>
</protein>
<evidence type="ECO:0000259" key="6">
    <source>
        <dbReference type="Pfam" id="PF01266"/>
    </source>
</evidence>
<dbReference type="GO" id="GO:0046168">
    <property type="term" value="P:glycerol-3-phosphate catabolic process"/>
    <property type="evidence" value="ECO:0007669"/>
    <property type="project" value="TreeGrafter"/>
</dbReference>
<proteinExistence type="inferred from homology"/>
<dbReference type="Gene3D" id="1.10.8.870">
    <property type="entry name" value="Alpha-glycerophosphate oxidase, cap domain"/>
    <property type="match status" value="1"/>
</dbReference>
<dbReference type="InterPro" id="IPR031656">
    <property type="entry name" value="DAO_C"/>
</dbReference>